<gene>
    <name evidence="1" type="ORF">TM448B02645_0001</name>
</gene>
<accession>A0A6M3XUW1</accession>
<reference evidence="1" key="1">
    <citation type="submission" date="2020-03" db="EMBL/GenBank/DDBJ databases">
        <title>The deep terrestrial virosphere.</title>
        <authorList>
            <person name="Holmfeldt K."/>
            <person name="Nilsson E."/>
            <person name="Simone D."/>
            <person name="Lopez-Fernandez M."/>
            <person name="Wu X."/>
            <person name="de Brujin I."/>
            <person name="Lundin D."/>
            <person name="Andersson A."/>
            <person name="Bertilsson S."/>
            <person name="Dopson M."/>
        </authorList>
    </citation>
    <scope>NUCLEOTIDE SEQUENCE</scope>
    <source>
        <strain evidence="1">TM448B02645</strain>
    </source>
</reference>
<sequence>MNNNPDTVPIDCKIPSELFDMMSDYKSIVNHLLSFGIHHKIGLEKHYYPLASTDDSGKPKPIPPFRELRDENMDWFREYYGKYPVHYLGAASSFAMQLIKSWRTLGGDITSTPHLRKPIARLDNDLYKLDIKDNKLRIKIVIAPRKSVVIETEVNHRHWAAWSQNRKGALIIVPDGLRLCFTDDTDVPKVKESVAYDFNFDRVVLARSDGEIQEVDLKDVMVIQKRHRTKRISVQRTMRHNPAKGERINNKNSGREHDRVEDLLHKKIHGNNNEILSFVGDRHLGVEDLHKTTKDILKDDHGTKHNVRMSSWIHGAFEDIISHHHPDSSMYYTRGTSRYCPFCSSSLTHPTWKQSKCPEHGLFDRDWLEAVSGLVRTNTKHKKDQPWALVNTVFPKPIEAKLLHNSLLSSNMMIRGLSPETESVHPECAILYPEVLSDIGSIHSDTVMHKNRSDADNRQIIGSVRLTESENDANSNTEKRSVAFVYE</sequence>
<name>A0A6M3XUW1_9ZZZZ</name>
<evidence type="ECO:0008006" key="2">
    <source>
        <dbReference type="Google" id="ProtNLM"/>
    </source>
</evidence>
<protein>
    <recommendedName>
        <fullName evidence="2">Transposase</fullName>
    </recommendedName>
</protein>
<organism evidence="1">
    <name type="scientific">viral metagenome</name>
    <dbReference type="NCBI Taxonomy" id="1070528"/>
    <lineage>
        <taxon>unclassified sequences</taxon>
        <taxon>metagenomes</taxon>
        <taxon>organismal metagenomes</taxon>
    </lineage>
</organism>
<evidence type="ECO:0000313" key="1">
    <source>
        <dbReference type="EMBL" id="QJI01553.1"/>
    </source>
</evidence>
<dbReference type="AlphaFoldDB" id="A0A6M3XUW1"/>
<proteinExistence type="predicted"/>
<dbReference type="EMBL" id="MT144932">
    <property type="protein sequence ID" value="QJI01553.1"/>
    <property type="molecule type" value="Genomic_DNA"/>
</dbReference>